<evidence type="ECO:0000313" key="1">
    <source>
        <dbReference type="EMBL" id="KAK7102396.1"/>
    </source>
</evidence>
<keyword evidence="2" id="KW-1185">Reference proteome</keyword>
<dbReference type="Proteomes" id="UP001374579">
    <property type="component" value="Unassembled WGS sequence"/>
</dbReference>
<name>A0AAN9BC64_9CAEN</name>
<reference evidence="1 2" key="1">
    <citation type="submission" date="2024-02" db="EMBL/GenBank/DDBJ databases">
        <title>Chromosome-scale genome assembly of the rough periwinkle Littorina saxatilis.</title>
        <authorList>
            <person name="De Jode A."/>
            <person name="Faria R."/>
            <person name="Formenti G."/>
            <person name="Sims Y."/>
            <person name="Smith T.P."/>
            <person name="Tracey A."/>
            <person name="Wood J.M.D."/>
            <person name="Zagrodzka Z.B."/>
            <person name="Johannesson K."/>
            <person name="Butlin R.K."/>
            <person name="Leder E.H."/>
        </authorList>
    </citation>
    <scope>NUCLEOTIDE SEQUENCE [LARGE SCALE GENOMIC DNA]</scope>
    <source>
        <strain evidence="1">Snail1</strain>
        <tissue evidence="1">Muscle</tissue>
    </source>
</reference>
<organism evidence="1 2">
    <name type="scientific">Littorina saxatilis</name>
    <dbReference type="NCBI Taxonomy" id="31220"/>
    <lineage>
        <taxon>Eukaryota</taxon>
        <taxon>Metazoa</taxon>
        <taxon>Spiralia</taxon>
        <taxon>Lophotrochozoa</taxon>
        <taxon>Mollusca</taxon>
        <taxon>Gastropoda</taxon>
        <taxon>Caenogastropoda</taxon>
        <taxon>Littorinimorpha</taxon>
        <taxon>Littorinoidea</taxon>
        <taxon>Littorinidae</taxon>
        <taxon>Littorina</taxon>
    </lineage>
</organism>
<accession>A0AAN9BC64</accession>
<dbReference type="EMBL" id="JBAMIC010000010">
    <property type="protein sequence ID" value="KAK7102396.1"/>
    <property type="molecule type" value="Genomic_DNA"/>
</dbReference>
<proteinExistence type="predicted"/>
<sequence length="117" mass="13427">MLDIEKNVRNLQVTGINCNIWLKIIPSRKKAFLFHVRTGHCRLNAHMFRKLKLTPSPTCPCGLEDQTPEHVLMTCPQLKPIRDKVWPASVPLRTKLYGSRQDLEATTSFVSQTKLMV</sequence>
<gene>
    <name evidence="1" type="ORF">V1264_020620</name>
</gene>
<dbReference type="AlphaFoldDB" id="A0AAN9BC64"/>
<evidence type="ECO:0000313" key="2">
    <source>
        <dbReference type="Proteomes" id="UP001374579"/>
    </source>
</evidence>
<evidence type="ECO:0008006" key="3">
    <source>
        <dbReference type="Google" id="ProtNLM"/>
    </source>
</evidence>
<protein>
    <recommendedName>
        <fullName evidence="3">Reverse transcriptase zinc-binding domain-containing protein</fullName>
    </recommendedName>
</protein>
<comment type="caution">
    <text evidence="1">The sequence shown here is derived from an EMBL/GenBank/DDBJ whole genome shotgun (WGS) entry which is preliminary data.</text>
</comment>